<organism evidence="1 2">
    <name type="scientific">Mycobacterium aquaticum</name>
    <dbReference type="NCBI Taxonomy" id="1927124"/>
    <lineage>
        <taxon>Bacteria</taxon>
        <taxon>Bacillati</taxon>
        <taxon>Actinomycetota</taxon>
        <taxon>Actinomycetes</taxon>
        <taxon>Mycobacteriales</taxon>
        <taxon>Mycobacteriaceae</taxon>
        <taxon>Mycobacterium</taxon>
    </lineage>
</organism>
<protein>
    <submittedName>
        <fullName evidence="1">Uncharacterized protein</fullName>
    </submittedName>
</protein>
<gene>
    <name evidence="1" type="ORF">BST13_36060</name>
</gene>
<dbReference type="AlphaFoldDB" id="A0A1W9ZXV2"/>
<dbReference type="Proteomes" id="UP000192448">
    <property type="component" value="Unassembled WGS sequence"/>
</dbReference>
<proteinExistence type="predicted"/>
<dbReference type="EMBL" id="MVHF01000067">
    <property type="protein sequence ID" value="ORA22591.1"/>
    <property type="molecule type" value="Genomic_DNA"/>
</dbReference>
<name>A0A1W9ZXV2_9MYCO</name>
<dbReference type="RefSeq" id="WP_083170741.1">
    <property type="nucleotide sequence ID" value="NZ_MVHF01000067.1"/>
</dbReference>
<reference evidence="1 2" key="1">
    <citation type="submission" date="2017-02" db="EMBL/GenBank/DDBJ databases">
        <title>The new phylogeny of genus Mycobacterium.</title>
        <authorList>
            <person name="Tortoli E."/>
            <person name="Trovato A."/>
            <person name="Cirillo D.M."/>
        </authorList>
    </citation>
    <scope>NUCLEOTIDE SEQUENCE [LARGE SCALE GENOMIC DNA]</scope>
    <source>
        <strain evidence="1 2">RW6</strain>
    </source>
</reference>
<accession>A0A1W9ZXV2</accession>
<evidence type="ECO:0000313" key="1">
    <source>
        <dbReference type="EMBL" id="ORA22591.1"/>
    </source>
</evidence>
<dbReference type="OrthoDB" id="2528990at2"/>
<sequence length="364" mass="40617">MGSRLGTIVLTESGPELYYDHWAAQTIGMDIAVDGFEATLTRVREMEPLGVASPNEWRGATWIEGSLLIDLPRQRVVWAEESEFEYLPRIVNHLIEQTWPGWEAVWSPEGVRGILWLAGVDPATIFSEYDRSPRASEDLAWFVPWRDGGGDGGISVRLGNGQLVLWRGESFLDTIAGLGPATIHAVAEEALARSQSGELALWDDQHCDELPSTGIHIDFTSKVARWWAIGDDDNQIAIFDALWPEWSIETVGDAYEFHERVTGKPMRVWPEDVVTVRRIVERMVDNGPRENPIVRMVSLLADRGERVSINADVLKFRPASDFGGARRAMAALDQLDSTCPLPPARFVNRHGRMIGPSTGDGWSF</sequence>
<evidence type="ECO:0000313" key="2">
    <source>
        <dbReference type="Proteomes" id="UP000192448"/>
    </source>
</evidence>
<comment type="caution">
    <text evidence="1">The sequence shown here is derived from an EMBL/GenBank/DDBJ whole genome shotgun (WGS) entry which is preliminary data.</text>
</comment>
<keyword evidence="2" id="KW-1185">Reference proteome</keyword>